<dbReference type="EMBL" id="HG994582">
    <property type="protein sequence ID" value="CAF2903906.1"/>
    <property type="molecule type" value="Genomic_DNA"/>
</dbReference>
<dbReference type="PROSITE" id="PS00028">
    <property type="entry name" value="ZINC_FINGER_C2H2_1"/>
    <property type="match status" value="1"/>
</dbReference>
<dbReference type="SUPFAM" id="SSF82199">
    <property type="entry name" value="SET domain"/>
    <property type="match status" value="1"/>
</dbReference>
<dbReference type="InterPro" id="IPR013087">
    <property type="entry name" value="Znf_C2H2_type"/>
</dbReference>
<evidence type="ECO:0000313" key="3">
    <source>
        <dbReference type="Proteomes" id="UP000675881"/>
    </source>
</evidence>
<protein>
    <submittedName>
        <fullName evidence="2">PRDM7_9</fullName>
        <ecNumber evidence="2">2.1.1.354</ecNumber>
    </submittedName>
</protein>
<dbReference type="Pfam" id="PF21549">
    <property type="entry name" value="PRDM2_PR"/>
    <property type="match status" value="1"/>
</dbReference>
<dbReference type="AlphaFoldDB" id="A0A7R8CRC6"/>
<dbReference type="PROSITE" id="PS50280">
    <property type="entry name" value="SET"/>
    <property type="match status" value="1"/>
</dbReference>
<dbReference type="GO" id="GO:0140999">
    <property type="term" value="F:histone H3K4 trimethyltransferase activity"/>
    <property type="evidence" value="ECO:0007669"/>
    <property type="project" value="UniProtKB-EC"/>
</dbReference>
<keyword evidence="2" id="KW-0489">Methyltransferase</keyword>
<dbReference type="Gene3D" id="2.170.270.10">
    <property type="entry name" value="SET domain"/>
    <property type="match status" value="1"/>
</dbReference>
<evidence type="ECO:0000313" key="2">
    <source>
        <dbReference type="EMBL" id="CAF2903906.1"/>
    </source>
</evidence>
<organism evidence="2 3">
    <name type="scientific">Lepeophtheirus salmonis</name>
    <name type="common">Salmon louse</name>
    <name type="synonym">Caligus salmonis</name>
    <dbReference type="NCBI Taxonomy" id="72036"/>
    <lineage>
        <taxon>Eukaryota</taxon>
        <taxon>Metazoa</taxon>
        <taxon>Ecdysozoa</taxon>
        <taxon>Arthropoda</taxon>
        <taxon>Crustacea</taxon>
        <taxon>Multicrustacea</taxon>
        <taxon>Hexanauplia</taxon>
        <taxon>Copepoda</taxon>
        <taxon>Siphonostomatoida</taxon>
        <taxon>Caligidae</taxon>
        <taxon>Lepeophtheirus</taxon>
    </lineage>
</organism>
<dbReference type="InterPro" id="IPR046341">
    <property type="entry name" value="SET_dom_sf"/>
</dbReference>
<dbReference type="PROSITE" id="PS50157">
    <property type="entry name" value="ZINC_FINGER_C2H2_2"/>
    <property type="match status" value="1"/>
</dbReference>
<dbReference type="InterPro" id="IPR001214">
    <property type="entry name" value="SET_dom"/>
</dbReference>
<name>A0A7R8CRC6_LEPSM</name>
<proteinExistence type="predicted"/>
<dbReference type="Gene3D" id="3.30.160.60">
    <property type="entry name" value="Classic Zinc Finger"/>
    <property type="match status" value="1"/>
</dbReference>
<reference evidence="2" key="1">
    <citation type="submission" date="2021-02" db="EMBL/GenBank/DDBJ databases">
        <authorList>
            <person name="Bekaert M."/>
        </authorList>
    </citation>
    <scope>NUCLEOTIDE SEQUENCE</scope>
    <source>
        <strain evidence="2">IoA-00</strain>
    </source>
</reference>
<dbReference type="GO" id="GO:0032259">
    <property type="term" value="P:methylation"/>
    <property type="evidence" value="ECO:0007669"/>
    <property type="project" value="UniProtKB-KW"/>
</dbReference>
<dbReference type="Proteomes" id="UP000675881">
    <property type="component" value="Chromosome 3"/>
</dbReference>
<feature type="compositionally biased region" description="Polar residues" evidence="1">
    <location>
        <begin position="41"/>
        <end position="55"/>
    </location>
</feature>
<evidence type="ECO:0000256" key="1">
    <source>
        <dbReference type="SAM" id="MobiDB-lite"/>
    </source>
</evidence>
<sequence length="300" mass="34213">MSLSDNDQFREEIVDRNNKYLMELGLKLIDKVNNKDDKPRNSQNKGPCSADQRSSSRPKKQITDLSNMTYGAAPMDHFLYCEYCNDYLINGCIAHPFSIMDGSNLVCVNKSRIENAGRGVFNISKQTFEKNTLFGPYLGSFYTTEDYLSKNIESGYPCKILDSNLKSVIGFVDPGMNPDTQTNWLSMVNTSPNIYEQNLTPVQYKGSIYYQVNKAIPPHLELLTYYGDDYTSTIRRAKDIYNPRIMGFKCSSCNISFSKNEYLSIHLDNAHKVLESTALHQVKLIDHIGTVHEKIKKNQM</sequence>
<dbReference type="EC" id="2.1.1.354" evidence="2"/>
<feature type="region of interest" description="Disordered" evidence="1">
    <location>
        <begin position="32"/>
        <end position="63"/>
    </location>
</feature>
<keyword evidence="3" id="KW-1185">Reference proteome</keyword>
<gene>
    <name evidence="2" type="ORF">LSAA_7108</name>
</gene>
<dbReference type="OrthoDB" id="9439903at2759"/>
<keyword evidence="2" id="KW-0808">Transferase</keyword>
<accession>A0A7R8CRC6</accession>